<evidence type="ECO:0000256" key="6">
    <source>
        <dbReference type="SAM" id="MobiDB-lite"/>
    </source>
</evidence>
<reference evidence="8" key="2">
    <citation type="submission" date="2023-11" db="UniProtKB">
        <authorList>
            <consortium name="WormBaseParasite"/>
        </authorList>
    </citation>
    <scope>IDENTIFICATION</scope>
</reference>
<evidence type="ECO:0000256" key="2">
    <source>
        <dbReference type="ARBA" id="ARBA00022574"/>
    </source>
</evidence>
<dbReference type="InterPro" id="IPR001680">
    <property type="entry name" value="WD40_rpt"/>
</dbReference>
<dbReference type="InterPro" id="IPR011992">
    <property type="entry name" value="EF-hand-dom_pair"/>
</dbReference>
<dbReference type="SUPFAM" id="SSF101908">
    <property type="entry name" value="Putative isomerase YbhE"/>
    <property type="match status" value="1"/>
</dbReference>
<proteinExistence type="predicted"/>
<protein>
    <recommendedName>
        <fullName evidence="5">Cilia- and flagella-associated protein 251</fullName>
    </recommendedName>
</protein>
<dbReference type="PANTHER" id="PTHR13720:SF13">
    <property type="entry name" value="CILIA- AND FLAGELLA-ASSOCIATED PROTEIN 251"/>
    <property type="match status" value="1"/>
</dbReference>
<organism evidence="7 8">
    <name type="scientific">Trichobilharzia regenti</name>
    <name type="common">Nasal bird schistosome</name>
    <dbReference type="NCBI Taxonomy" id="157069"/>
    <lineage>
        <taxon>Eukaryota</taxon>
        <taxon>Metazoa</taxon>
        <taxon>Spiralia</taxon>
        <taxon>Lophotrochozoa</taxon>
        <taxon>Platyhelminthes</taxon>
        <taxon>Trematoda</taxon>
        <taxon>Digenea</taxon>
        <taxon>Strigeidida</taxon>
        <taxon>Schistosomatoidea</taxon>
        <taxon>Schistosomatidae</taxon>
        <taxon>Trichobilharzia</taxon>
    </lineage>
</organism>
<keyword evidence="7" id="KW-1185">Reference proteome</keyword>
<dbReference type="Pfam" id="PF00400">
    <property type="entry name" value="WD40"/>
    <property type="match status" value="2"/>
</dbReference>
<name>A0AA85IND3_TRIRE</name>
<feature type="region of interest" description="Disordered" evidence="6">
    <location>
        <begin position="1014"/>
        <end position="1050"/>
    </location>
</feature>
<evidence type="ECO:0000313" key="8">
    <source>
        <dbReference type="WBParaSite" id="TREG1_108040.4"/>
    </source>
</evidence>
<dbReference type="InterPro" id="IPR036322">
    <property type="entry name" value="WD40_repeat_dom_sf"/>
</dbReference>
<keyword evidence="4" id="KW-0966">Cell projection</keyword>
<sequence length="1050" mass="118889">MSRSSPASEFANEHWASGQVENAEKTSESLDTDVQNVNGHNDISEEPLNNSEEDIKKKLENERLWSPMDKKETISPAWAFGYNHSVPLINLSNDQSSVVFFASAHLLVLYDFKSERQRILRGHCNEITSIACSGDKRWLASGDRGIDSVVIIWDGKTGEAVRTMLKPHKNGVVSIALTKDARYLATLSADPSDQSFAIWNWTTGSDLPHCQAKISGENSFQTKITFNPDDYYHLCTNGDQQVIFYNWKSKEKDVVVYAPSLNDEDFRQKIGQFSYTQYIPEKYSAITATSTGLLVVWEADREPVKVYTFDELTETNQYQLKRDNSETPYKRATKVIPLHDKAITFLTITTCYPAGKCIVTGDSSGQVKFFDCNFMLLFWYQDIKCGPINSVSFATTSLFDDFTTFIKQKDYPTCATIDGEAFVVENFIVNTSNAVMISVTVEGGFKKLLLRDHDSDVNGISAHPILNHVAACSHSGNLKIYDYETKLLIKLKSFGSDNSIETCAYDKSGQYIAVGFVSGLLLMLDALTLNEVTNGTFDYGKGPITHIDFSYCHAYCAFADSAYTTTLLRTGLREFEDPWCYVARVRAHYRRITDLLFWSLTESRRSRLFTLSEDRTLAEYDVHNAKKHLLPVIARYQIEQLAVPLCLSMLPPYYKEEFFFVSTSTSKMKLYNTATLMCRKTVSSYPQGITYTKVIPLISKSNASNYFMVCISKERLGLTMLPLDGDPLKSTNIIAHPSDGRGIGNSLALAIDRNGEYAFTAGGPDTCVHMWRLKPSVLEEIVAKAGCMKERFYAFLSRDFLDEMKDYFYYSMIRTQGINCLDKRETSLTIPITEIPYVMRAIGFYPTETEIENMINEIKYSKFCDIGEYTTEVDLDTFIQLYWNHRPYQGVLYKDVEAAFNILTKVKVDENGRFASLRNIHKVPRKNKPSVPFEELILSLQSSGEPIGENEMSEYLAILLGIIPEGGRLETQGEIDPKKIQEIIEPHMPEFLDFETFVKCVLRMYFCCKDKQSSISAGDSSVEVPQGQKETLISETQVHEERLSSATQTE</sequence>
<dbReference type="PANTHER" id="PTHR13720">
    <property type="entry name" value="WD-40 REPEAT PROTEIN"/>
    <property type="match status" value="1"/>
</dbReference>
<dbReference type="SMART" id="SM00320">
    <property type="entry name" value="WD40"/>
    <property type="match status" value="8"/>
</dbReference>
<reference evidence="7" key="1">
    <citation type="submission" date="2022-06" db="EMBL/GenBank/DDBJ databases">
        <authorList>
            <person name="Berger JAMES D."/>
            <person name="Berger JAMES D."/>
        </authorList>
    </citation>
    <scope>NUCLEOTIDE SEQUENCE [LARGE SCALE GENOMIC DNA]</scope>
</reference>
<dbReference type="AlphaFoldDB" id="A0AA85IND3"/>
<keyword evidence="2" id="KW-0853">WD repeat</keyword>
<evidence type="ECO:0000256" key="5">
    <source>
        <dbReference type="ARBA" id="ARBA00040994"/>
    </source>
</evidence>
<dbReference type="Gene3D" id="1.10.238.10">
    <property type="entry name" value="EF-hand"/>
    <property type="match status" value="1"/>
</dbReference>
<dbReference type="InterPro" id="IPR015943">
    <property type="entry name" value="WD40/YVTN_repeat-like_dom_sf"/>
</dbReference>
<dbReference type="SUPFAM" id="SSF47473">
    <property type="entry name" value="EF-hand"/>
    <property type="match status" value="1"/>
</dbReference>
<evidence type="ECO:0000313" key="7">
    <source>
        <dbReference type="Proteomes" id="UP000050795"/>
    </source>
</evidence>
<feature type="compositionally biased region" description="Polar residues" evidence="6">
    <location>
        <begin position="32"/>
        <end position="41"/>
    </location>
</feature>
<evidence type="ECO:0000256" key="4">
    <source>
        <dbReference type="ARBA" id="ARBA00023273"/>
    </source>
</evidence>
<evidence type="ECO:0000256" key="3">
    <source>
        <dbReference type="ARBA" id="ARBA00022737"/>
    </source>
</evidence>
<dbReference type="WBParaSite" id="TREG1_108040.4">
    <property type="protein sequence ID" value="TREG1_108040.4"/>
    <property type="gene ID" value="TREG1_108040"/>
</dbReference>
<keyword evidence="3" id="KW-0677">Repeat</keyword>
<dbReference type="Gene3D" id="2.130.10.10">
    <property type="entry name" value="YVTN repeat-like/Quinoprotein amine dehydrogenase"/>
    <property type="match status" value="2"/>
</dbReference>
<comment type="subcellular location">
    <subcellularLocation>
        <location evidence="1">Cell projection</location>
        <location evidence="1">Cilium</location>
    </subcellularLocation>
</comment>
<evidence type="ECO:0000256" key="1">
    <source>
        <dbReference type="ARBA" id="ARBA00004138"/>
    </source>
</evidence>
<feature type="region of interest" description="Disordered" evidence="6">
    <location>
        <begin position="1"/>
        <end position="52"/>
    </location>
</feature>
<dbReference type="SUPFAM" id="SSF50978">
    <property type="entry name" value="WD40 repeat-like"/>
    <property type="match status" value="1"/>
</dbReference>
<dbReference type="GO" id="GO:0031514">
    <property type="term" value="C:motile cilium"/>
    <property type="evidence" value="ECO:0007669"/>
    <property type="project" value="TreeGrafter"/>
</dbReference>
<accession>A0AA85IND3</accession>
<dbReference type="InterPro" id="IPR050630">
    <property type="entry name" value="WD_repeat_EMAP"/>
</dbReference>
<dbReference type="Proteomes" id="UP000050795">
    <property type="component" value="Unassembled WGS sequence"/>
</dbReference>